<protein>
    <submittedName>
        <fullName evidence="3">Candidate secreted effector</fullName>
    </submittedName>
</protein>
<name>A0A914NAA9_MELIC</name>
<keyword evidence="1" id="KW-0812">Transmembrane</keyword>
<evidence type="ECO:0000313" key="2">
    <source>
        <dbReference type="Proteomes" id="UP000887563"/>
    </source>
</evidence>
<sequence length="114" mass="13880">MNNRIFFNNEVLMNSICANQSIRNSLVRFYRKIVVALSSNAFHINKRIRYCNSGSGIRRFSWFDLCIFNRVDIIEVLFFFFFLFFILFFIFFFGRSNRWHFNVNIGFRCRHICS</sequence>
<keyword evidence="1" id="KW-0472">Membrane</keyword>
<reference evidence="3" key="1">
    <citation type="submission" date="2022-11" db="UniProtKB">
        <authorList>
            <consortium name="WormBaseParasite"/>
        </authorList>
    </citation>
    <scope>IDENTIFICATION</scope>
</reference>
<keyword evidence="2" id="KW-1185">Reference proteome</keyword>
<dbReference type="WBParaSite" id="Minc3s04012g35287">
    <property type="protein sequence ID" value="Minc3s04012g35287"/>
    <property type="gene ID" value="Minc3s04012g35287"/>
</dbReference>
<organism evidence="2 3">
    <name type="scientific">Meloidogyne incognita</name>
    <name type="common">Southern root-knot nematode worm</name>
    <name type="synonym">Oxyuris incognita</name>
    <dbReference type="NCBI Taxonomy" id="6306"/>
    <lineage>
        <taxon>Eukaryota</taxon>
        <taxon>Metazoa</taxon>
        <taxon>Ecdysozoa</taxon>
        <taxon>Nematoda</taxon>
        <taxon>Chromadorea</taxon>
        <taxon>Rhabditida</taxon>
        <taxon>Tylenchina</taxon>
        <taxon>Tylenchomorpha</taxon>
        <taxon>Tylenchoidea</taxon>
        <taxon>Meloidogynidae</taxon>
        <taxon>Meloidogyninae</taxon>
        <taxon>Meloidogyne</taxon>
        <taxon>Meloidogyne incognita group</taxon>
    </lineage>
</organism>
<keyword evidence="1" id="KW-1133">Transmembrane helix</keyword>
<feature type="transmembrane region" description="Helical" evidence="1">
    <location>
        <begin position="73"/>
        <end position="93"/>
    </location>
</feature>
<dbReference type="AlphaFoldDB" id="A0A914NAA9"/>
<accession>A0A914NAA9</accession>
<evidence type="ECO:0000313" key="3">
    <source>
        <dbReference type="WBParaSite" id="Minc3s04012g35287"/>
    </source>
</evidence>
<dbReference type="Proteomes" id="UP000887563">
    <property type="component" value="Unplaced"/>
</dbReference>
<proteinExistence type="predicted"/>
<evidence type="ECO:0000256" key="1">
    <source>
        <dbReference type="SAM" id="Phobius"/>
    </source>
</evidence>